<sequence>MHWVENESEQQSPYWGLKLVIRPLESGLRCNSSSLSTQSRPPSQHWGRLNKEPTALTVSEPDASHVFHKVTVKSYAGHLLSAPGGP</sequence>
<dbReference type="AlphaFoldDB" id="A0AAV9S7C6"/>
<feature type="compositionally biased region" description="Low complexity" evidence="1">
    <location>
        <begin position="32"/>
        <end position="44"/>
    </location>
</feature>
<feature type="non-terminal residue" evidence="2">
    <location>
        <position position="86"/>
    </location>
</feature>
<accession>A0AAV9S7C6</accession>
<name>A0AAV9S7C6_9TELE</name>
<keyword evidence="3" id="KW-1185">Reference proteome</keyword>
<protein>
    <submittedName>
        <fullName evidence="2">Uncharacterized protein</fullName>
    </submittedName>
</protein>
<reference evidence="2 3" key="1">
    <citation type="submission" date="2021-06" db="EMBL/GenBank/DDBJ databases">
        <authorList>
            <person name="Palmer J.M."/>
        </authorList>
    </citation>
    <scope>NUCLEOTIDE SEQUENCE [LARGE SCALE GENOMIC DNA]</scope>
    <source>
        <strain evidence="2 3">MEX-2019</strain>
        <tissue evidence="2">Muscle</tissue>
    </source>
</reference>
<evidence type="ECO:0000313" key="2">
    <source>
        <dbReference type="EMBL" id="KAK5617119.1"/>
    </source>
</evidence>
<evidence type="ECO:0000313" key="3">
    <source>
        <dbReference type="Proteomes" id="UP001311232"/>
    </source>
</evidence>
<proteinExistence type="predicted"/>
<evidence type="ECO:0000256" key="1">
    <source>
        <dbReference type="SAM" id="MobiDB-lite"/>
    </source>
</evidence>
<feature type="region of interest" description="Disordered" evidence="1">
    <location>
        <begin position="30"/>
        <end position="50"/>
    </location>
</feature>
<gene>
    <name evidence="2" type="ORF">CRENBAI_012676</name>
</gene>
<dbReference type="Proteomes" id="UP001311232">
    <property type="component" value="Unassembled WGS sequence"/>
</dbReference>
<organism evidence="2 3">
    <name type="scientific">Crenichthys baileyi</name>
    <name type="common">White River springfish</name>
    <dbReference type="NCBI Taxonomy" id="28760"/>
    <lineage>
        <taxon>Eukaryota</taxon>
        <taxon>Metazoa</taxon>
        <taxon>Chordata</taxon>
        <taxon>Craniata</taxon>
        <taxon>Vertebrata</taxon>
        <taxon>Euteleostomi</taxon>
        <taxon>Actinopterygii</taxon>
        <taxon>Neopterygii</taxon>
        <taxon>Teleostei</taxon>
        <taxon>Neoteleostei</taxon>
        <taxon>Acanthomorphata</taxon>
        <taxon>Ovalentaria</taxon>
        <taxon>Atherinomorphae</taxon>
        <taxon>Cyprinodontiformes</taxon>
        <taxon>Goodeidae</taxon>
        <taxon>Crenichthys</taxon>
    </lineage>
</organism>
<comment type="caution">
    <text evidence="2">The sequence shown here is derived from an EMBL/GenBank/DDBJ whole genome shotgun (WGS) entry which is preliminary data.</text>
</comment>
<dbReference type="EMBL" id="JAHHUM010000821">
    <property type="protein sequence ID" value="KAK5617119.1"/>
    <property type="molecule type" value="Genomic_DNA"/>
</dbReference>